<dbReference type="InterPro" id="IPR001148">
    <property type="entry name" value="CA_dom"/>
</dbReference>
<gene>
    <name evidence="9" type="ORF">BU14_0933s0007</name>
</gene>
<keyword evidence="3" id="KW-0479">Metal-binding</keyword>
<dbReference type="PANTHER" id="PTHR18952">
    <property type="entry name" value="CARBONIC ANHYDRASE"/>
    <property type="match status" value="1"/>
</dbReference>
<dbReference type="AlphaFoldDB" id="A0A1X6NNA2"/>
<evidence type="ECO:0000256" key="3">
    <source>
        <dbReference type="ARBA" id="ARBA00022723"/>
    </source>
</evidence>
<proteinExistence type="inferred from homology"/>
<accession>A0A1X6NNA2</accession>
<dbReference type="SUPFAM" id="SSF51069">
    <property type="entry name" value="Carbonic anhydrase"/>
    <property type="match status" value="1"/>
</dbReference>
<evidence type="ECO:0000256" key="7">
    <source>
        <dbReference type="SAM" id="MobiDB-lite"/>
    </source>
</evidence>
<protein>
    <recommendedName>
        <fullName evidence="2">carbonic anhydrase</fullName>
        <ecNumber evidence="2">4.2.1.1</ecNumber>
    </recommendedName>
</protein>
<dbReference type="GO" id="GO:0004089">
    <property type="term" value="F:carbonate dehydratase activity"/>
    <property type="evidence" value="ECO:0007669"/>
    <property type="project" value="UniProtKB-EC"/>
</dbReference>
<feature type="region of interest" description="Disordered" evidence="7">
    <location>
        <begin position="240"/>
        <end position="273"/>
    </location>
</feature>
<feature type="domain" description="Alpha-carbonic anhydrase" evidence="8">
    <location>
        <begin position="117"/>
        <end position="337"/>
    </location>
</feature>
<dbReference type="GO" id="GO:0008270">
    <property type="term" value="F:zinc ion binding"/>
    <property type="evidence" value="ECO:0007669"/>
    <property type="project" value="InterPro"/>
</dbReference>
<evidence type="ECO:0000256" key="5">
    <source>
        <dbReference type="ARBA" id="ARBA00023239"/>
    </source>
</evidence>
<dbReference type="InterPro" id="IPR041891">
    <property type="entry name" value="Alpha_CA_prokaryot-like"/>
</dbReference>
<organism evidence="9 10">
    <name type="scientific">Porphyra umbilicalis</name>
    <name type="common">Purple laver</name>
    <name type="synonym">Red alga</name>
    <dbReference type="NCBI Taxonomy" id="2786"/>
    <lineage>
        <taxon>Eukaryota</taxon>
        <taxon>Rhodophyta</taxon>
        <taxon>Bangiophyceae</taxon>
        <taxon>Bangiales</taxon>
        <taxon>Bangiaceae</taxon>
        <taxon>Porphyra</taxon>
    </lineage>
</organism>
<dbReference type="EC" id="4.2.1.1" evidence="2"/>
<evidence type="ECO:0000256" key="1">
    <source>
        <dbReference type="ARBA" id="ARBA00010718"/>
    </source>
</evidence>
<evidence type="ECO:0000256" key="6">
    <source>
        <dbReference type="ARBA" id="ARBA00048348"/>
    </source>
</evidence>
<dbReference type="EMBL" id="KV919323">
    <property type="protein sequence ID" value="OSX70067.1"/>
    <property type="molecule type" value="Genomic_DNA"/>
</dbReference>
<dbReference type="Pfam" id="PF00194">
    <property type="entry name" value="Carb_anhydrase"/>
    <property type="match status" value="1"/>
</dbReference>
<feature type="compositionally biased region" description="Polar residues" evidence="7">
    <location>
        <begin position="49"/>
        <end position="58"/>
    </location>
</feature>
<feature type="region of interest" description="Disordered" evidence="7">
    <location>
        <begin position="42"/>
        <end position="109"/>
    </location>
</feature>
<evidence type="ECO:0000313" key="10">
    <source>
        <dbReference type="Proteomes" id="UP000218209"/>
    </source>
</evidence>
<keyword evidence="4" id="KW-0862">Zinc</keyword>
<keyword evidence="10" id="KW-1185">Reference proteome</keyword>
<dbReference type="InterPro" id="IPR036398">
    <property type="entry name" value="CA_dom_sf"/>
</dbReference>
<feature type="compositionally biased region" description="Low complexity" evidence="7">
    <location>
        <begin position="240"/>
        <end position="260"/>
    </location>
</feature>
<comment type="catalytic activity">
    <reaction evidence="6">
        <text>hydrogencarbonate + H(+) = CO2 + H2O</text>
        <dbReference type="Rhea" id="RHEA:10748"/>
        <dbReference type="ChEBI" id="CHEBI:15377"/>
        <dbReference type="ChEBI" id="CHEBI:15378"/>
        <dbReference type="ChEBI" id="CHEBI:16526"/>
        <dbReference type="ChEBI" id="CHEBI:17544"/>
        <dbReference type="EC" id="4.2.1.1"/>
    </reaction>
</comment>
<evidence type="ECO:0000313" key="9">
    <source>
        <dbReference type="EMBL" id="OSX70067.1"/>
    </source>
</evidence>
<dbReference type="Proteomes" id="UP000218209">
    <property type="component" value="Unassembled WGS sequence"/>
</dbReference>
<dbReference type="CDD" id="cd03124">
    <property type="entry name" value="alpha_CA_prokaryotic_like"/>
    <property type="match status" value="1"/>
</dbReference>
<dbReference type="InterPro" id="IPR023561">
    <property type="entry name" value="Carbonic_anhydrase_a-class"/>
</dbReference>
<evidence type="ECO:0000256" key="2">
    <source>
        <dbReference type="ARBA" id="ARBA00012925"/>
    </source>
</evidence>
<dbReference type="PANTHER" id="PTHR18952:SF265">
    <property type="entry name" value="CARBONIC ANHYDRASE"/>
    <property type="match status" value="1"/>
</dbReference>
<evidence type="ECO:0000256" key="4">
    <source>
        <dbReference type="ARBA" id="ARBA00022833"/>
    </source>
</evidence>
<sequence length="337" mass="35979">MGAAAPKEGVYEGTGGAASAPLAVTAPADVAHLALPHWPAGVPRRLARTPSTRQGRYTSSPRPTHRSSPPPRRRHHGPPLAAADAHRRRRCHCRRRRRPPADGRPVLPGASRSADLGVWDYSAGAHGPEHWAELDPAYRVCGSGQRQSPIDIPAEVPPPIHNMTVDRIVTLPRAFALVPHAGKVNMATTCEVFGTCGTLEWDDETYFFDNLHFHEASEHRRAGKPLAMEAHLVMATAPQPTPAAAQPTPAAAAGEAAPNTTDDDWRARDGPGDAPPRKLAVLAVFLHPGQANVVLDEVLDGLEGHAPVGVENMWDNLLVPGSGFCSWKGSLTTPPCT</sequence>
<dbReference type="OrthoDB" id="429145at2759"/>
<reference evidence="9 10" key="1">
    <citation type="submission" date="2017-03" db="EMBL/GenBank/DDBJ databases">
        <title>WGS assembly of Porphyra umbilicalis.</title>
        <authorList>
            <person name="Brawley S.H."/>
            <person name="Blouin N.A."/>
            <person name="Ficko-Blean E."/>
            <person name="Wheeler G.L."/>
            <person name="Lohr M."/>
            <person name="Goodson H.V."/>
            <person name="Jenkins J.W."/>
            <person name="Blaby-Haas C.E."/>
            <person name="Helliwell K.E."/>
            <person name="Chan C."/>
            <person name="Marriage T."/>
            <person name="Bhattacharya D."/>
            <person name="Klein A.S."/>
            <person name="Badis Y."/>
            <person name="Brodie J."/>
            <person name="Cao Y."/>
            <person name="Collen J."/>
            <person name="Dittami S.M."/>
            <person name="Gachon C.M."/>
            <person name="Green B.R."/>
            <person name="Karpowicz S."/>
            <person name="Kim J.W."/>
            <person name="Kudahl U."/>
            <person name="Lin S."/>
            <person name="Michel G."/>
            <person name="Mittag M."/>
            <person name="Olson B.J."/>
            <person name="Pangilinan J."/>
            <person name="Peng Y."/>
            <person name="Qiu H."/>
            <person name="Shu S."/>
            <person name="Singer J.T."/>
            <person name="Smith A.G."/>
            <person name="Sprecher B.N."/>
            <person name="Wagner V."/>
            <person name="Wang W."/>
            <person name="Wang Z.-Y."/>
            <person name="Yan J."/>
            <person name="Yarish C."/>
            <person name="Zoeuner-Riek S."/>
            <person name="Zhuang Y."/>
            <person name="Zou Y."/>
            <person name="Lindquist E.A."/>
            <person name="Grimwood J."/>
            <person name="Barry K."/>
            <person name="Rokhsar D.S."/>
            <person name="Schmutz J."/>
            <person name="Stiller J.W."/>
            <person name="Grossman A.R."/>
            <person name="Prochnik S.E."/>
        </authorList>
    </citation>
    <scope>NUCLEOTIDE SEQUENCE [LARGE SCALE GENOMIC DNA]</scope>
    <source>
        <strain evidence="9">4086291</strain>
    </source>
</reference>
<dbReference type="PROSITE" id="PS51144">
    <property type="entry name" value="ALPHA_CA_2"/>
    <property type="match status" value="1"/>
</dbReference>
<dbReference type="SMART" id="SM01057">
    <property type="entry name" value="Carb_anhydrase"/>
    <property type="match status" value="1"/>
</dbReference>
<dbReference type="Gene3D" id="3.10.200.10">
    <property type="entry name" value="Alpha carbonic anhydrase"/>
    <property type="match status" value="1"/>
</dbReference>
<name>A0A1X6NNA2_PORUM</name>
<feature type="compositionally biased region" description="Basic residues" evidence="7">
    <location>
        <begin position="86"/>
        <end position="98"/>
    </location>
</feature>
<keyword evidence="5" id="KW-0456">Lyase</keyword>
<comment type="similarity">
    <text evidence="1">Belongs to the alpha-carbonic anhydrase family.</text>
</comment>
<evidence type="ECO:0000259" key="8">
    <source>
        <dbReference type="PROSITE" id="PS51144"/>
    </source>
</evidence>